<dbReference type="Pfam" id="PF00096">
    <property type="entry name" value="zf-C2H2"/>
    <property type="match status" value="1"/>
</dbReference>
<proteinExistence type="predicted"/>
<dbReference type="InterPro" id="IPR051059">
    <property type="entry name" value="VerF-like"/>
</dbReference>
<evidence type="ECO:0000256" key="6">
    <source>
        <dbReference type="ARBA" id="ARBA00023242"/>
    </source>
</evidence>
<dbReference type="AlphaFoldDB" id="A0A3D8RZY3"/>
<dbReference type="SUPFAM" id="SSF57667">
    <property type="entry name" value="beta-beta-alpha zinc fingers"/>
    <property type="match status" value="1"/>
</dbReference>
<dbReference type="SMART" id="SM00355">
    <property type="entry name" value="ZnF_C2H2"/>
    <property type="match status" value="2"/>
</dbReference>
<accession>A0A3D8RZY3</accession>
<dbReference type="PROSITE" id="PS50157">
    <property type="entry name" value="ZINC_FINGER_C2H2_2"/>
    <property type="match status" value="2"/>
</dbReference>
<gene>
    <name evidence="10" type="ORF">BP6252_04058</name>
</gene>
<dbReference type="PROSITE" id="PS00028">
    <property type="entry name" value="ZINC_FINGER_C2H2_1"/>
    <property type="match status" value="2"/>
</dbReference>
<feature type="compositionally biased region" description="Polar residues" evidence="8">
    <location>
        <begin position="283"/>
        <end position="303"/>
    </location>
</feature>
<sequence length="889" mass="101049">MKRHTCKVPGCGKAFTRPSHLQRHALNHSHAQWICERCSACFKRQDLLERHKDRHAARDKSAGGTGLGVLETKSKHFRESSNIGSPSRRHSSSSTSPRYQSLTSESQRLSIQRNVSPEDRRPRRSQEPGALATAISNGSNSSVSPGGPHSAWETLRNTLGAQSQTDYAYAQMPFSQDCQPQAAYQPLEHSPGFYEMGNIYYDIGFDSVHFNVNAFNLDFPPLSESRNEPIPITQDANVYPSQRIENEAQEVQASSLLAVDKRLPPQVEIHKAQSTAHVEMESTENASVSRHELSSTTPVQVNSEVLPRPSARESALSQANDTDFTTRTLDNTTGGDKIISNLNISLEKRAELLEFISEIEPHRPNGTLINESSSEFSLENMQNYLNLFMEYFNTSYPIIHVATLNVGDTEPVALISMILLGATYKDKDAHQFSVCLYDAVVPYIMNGLLVGPVPDLSILQAFLILECYGMYRAGPYQRENAILIHGLIWNSIRRISRYHVRASISLPDRLTHKERDWMEFAYAEQYKRLILYFFIWDTQNVTLYSFMPSMSNQSIQIGLPCSKKLWEARNEEEWKKLVLEHDETHTFMALMKRMLASDHEMLSKPYDILSFTLVLHGLMSMCNDMLHFDNRSIYLGNLEEEDASWSPWRQQMAHALESWKARYDAFAMETIWDMQIEPLHCEFQRDSMSLFALYHTAHIVINCEVRHLQTAAGAKAIFGHIVTPSDYEESCTWVRQWIKTSPKSAGRAAWHAAQMFREGMLNLQSWDVHDVFFYPWCLYIGTLTCWAFHHFGAEAAGMEPCCDHSTTAGKDKLLSGSRNLMNHLVATMASVTPVNMDRVMGNCCTHGLTIEMAKYLRGVRWTAAYEAMKILEALSWGREKPRNGQEKGR</sequence>
<protein>
    <recommendedName>
        <fullName evidence="9">C2H2-type domain-containing protein</fullName>
    </recommendedName>
</protein>
<evidence type="ECO:0000256" key="4">
    <source>
        <dbReference type="ARBA" id="ARBA00022771"/>
    </source>
</evidence>
<dbReference type="EMBL" id="PDLM01000004">
    <property type="protein sequence ID" value="RDW79420.1"/>
    <property type="molecule type" value="Genomic_DNA"/>
</dbReference>
<evidence type="ECO:0000256" key="7">
    <source>
        <dbReference type="PROSITE-ProRule" id="PRU00042"/>
    </source>
</evidence>
<dbReference type="GO" id="GO:0000981">
    <property type="term" value="F:DNA-binding transcription factor activity, RNA polymerase II-specific"/>
    <property type="evidence" value="ECO:0007669"/>
    <property type="project" value="InterPro"/>
</dbReference>
<feature type="region of interest" description="Disordered" evidence="8">
    <location>
        <begin position="53"/>
        <end position="153"/>
    </location>
</feature>
<evidence type="ECO:0000256" key="8">
    <source>
        <dbReference type="SAM" id="MobiDB-lite"/>
    </source>
</evidence>
<evidence type="ECO:0000259" key="9">
    <source>
        <dbReference type="PROSITE" id="PS50157"/>
    </source>
</evidence>
<feature type="compositionally biased region" description="Polar residues" evidence="8">
    <location>
        <begin position="105"/>
        <end position="115"/>
    </location>
</feature>
<keyword evidence="5" id="KW-0862">Zinc</keyword>
<dbReference type="GO" id="GO:0000785">
    <property type="term" value="C:chromatin"/>
    <property type="evidence" value="ECO:0007669"/>
    <property type="project" value="TreeGrafter"/>
</dbReference>
<keyword evidence="2" id="KW-0479">Metal-binding</keyword>
<reference evidence="10 11" key="1">
    <citation type="journal article" date="2018" name="IMA Fungus">
        <title>IMA Genome-F 9: Draft genome sequence of Annulohypoxylon stygium, Aspergillus mulundensis, Berkeleyomyces basicola (syn. Thielaviopsis basicola), Ceratocystis smalleyi, two Cercospora beticola strains, Coleophoma cylindrospora, Fusarium fracticaudum, Phialophora cf. hyalina, and Morchella septimelata.</title>
        <authorList>
            <person name="Wingfield B.D."/>
            <person name="Bills G.F."/>
            <person name="Dong Y."/>
            <person name="Huang W."/>
            <person name="Nel W.J."/>
            <person name="Swalarsk-Parry B.S."/>
            <person name="Vaghefi N."/>
            <person name="Wilken P.M."/>
            <person name="An Z."/>
            <person name="de Beer Z.W."/>
            <person name="De Vos L."/>
            <person name="Chen L."/>
            <person name="Duong T.A."/>
            <person name="Gao Y."/>
            <person name="Hammerbacher A."/>
            <person name="Kikkert J.R."/>
            <person name="Li Y."/>
            <person name="Li H."/>
            <person name="Li K."/>
            <person name="Li Q."/>
            <person name="Liu X."/>
            <person name="Ma X."/>
            <person name="Naidoo K."/>
            <person name="Pethybridge S.J."/>
            <person name="Sun J."/>
            <person name="Steenkamp E.T."/>
            <person name="van der Nest M.A."/>
            <person name="van Wyk S."/>
            <person name="Wingfield M.J."/>
            <person name="Xiong C."/>
            <person name="Yue Q."/>
            <person name="Zhang X."/>
        </authorList>
    </citation>
    <scope>NUCLEOTIDE SEQUENCE [LARGE SCALE GENOMIC DNA]</scope>
    <source>
        <strain evidence="10 11">BP6252</strain>
    </source>
</reference>
<feature type="domain" description="C2H2-type" evidence="9">
    <location>
        <begin position="33"/>
        <end position="60"/>
    </location>
</feature>
<evidence type="ECO:0000256" key="2">
    <source>
        <dbReference type="ARBA" id="ARBA00022723"/>
    </source>
</evidence>
<comment type="subcellular location">
    <subcellularLocation>
        <location evidence="1">Nucleus</location>
    </subcellularLocation>
</comment>
<feature type="region of interest" description="Disordered" evidence="8">
    <location>
        <begin position="273"/>
        <end position="332"/>
    </location>
</feature>
<dbReference type="PANTHER" id="PTHR40626">
    <property type="entry name" value="MIP31509P"/>
    <property type="match status" value="1"/>
</dbReference>
<feature type="compositionally biased region" description="Low complexity" evidence="8">
    <location>
        <begin position="80"/>
        <end position="104"/>
    </location>
</feature>
<keyword evidence="11" id="KW-1185">Reference proteome</keyword>
<organism evidence="10 11">
    <name type="scientific">Coleophoma cylindrospora</name>
    <dbReference type="NCBI Taxonomy" id="1849047"/>
    <lineage>
        <taxon>Eukaryota</taxon>
        <taxon>Fungi</taxon>
        <taxon>Dikarya</taxon>
        <taxon>Ascomycota</taxon>
        <taxon>Pezizomycotina</taxon>
        <taxon>Leotiomycetes</taxon>
        <taxon>Helotiales</taxon>
        <taxon>Dermateaceae</taxon>
        <taxon>Coleophoma</taxon>
    </lineage>
</organism>
<dbReference type="InterPro" id="IPR036236">
    <property type="entry name" value="Znf_C2H2_sf"/>
</dbReference>
<evidence type="ECO:0000313" key="11">
    <source>
        <dbReference type="Proteomes" id="UP000256645"/>
    </source>
</evidence>
<dbReference type="InterPro" id="IPR013087">
    <property type="entry name" value="Znf_C2H2_type"/>
</dbReference>
<dbReference type="GO" id="GO:0006351">
    <property type="term" value="P:DNA-templated transcription"/>
    <property type="evidence" value="ECO:0007669"/>
    <property type="project" value="InterPro"/>
</dbReference>
<dbReference type="GO" id="GO:0005634">
    <property type="term" value="C:nucleus"/>
    <property type="evidence" value="ECO:0007669"/>
    <property type="project" value="UniProtKB-SubCell"/>
</dbReference>
<dbReference type="Pfam" id="PF04082">
    <property type="entry name" value="Fungal_trans"/>
    <property type="match status" value="1"/>
</dbReference>
<dbReference type="CDD" id="cd12148">
    <property type="entry name" value="fungal_TF_MHR"/>
    <property type="match status" value="1"/>
</dbReference>
<evidence type="ECO:0000256" key="5">
    <source>
        <dbReference type="ARBA" id="ARBA00022833"/>
    </source>
</evidence>
<feature type="compositionally biased region" description="Basic and acidic residues" evidence="8">
    <location>
        <begin position="116"/>
        <end position="126"/>
    </location>
</feature>
<evidence type="ECO:0000256" key="3">
    <source>
        <dbReference type="ARBA" id="ARBA00022737"/>
    </source>
</evidence>
<feature type="compositionally biased region" description="Low complexity" evidence="8">
    <location>
        <begin position="136"/>
        <end position="150"/>
    </location>
</feature>
<dbReference type="Proteomes" id="UP000256645">
    <property type="component" value="Unassembled WGS sequence"/>
</dbReference>
<keyword evidence="4 7" id="KW-0863">Zinc-finger</keyword>
<dbReference type="STRING" id="1849047.A0A3D8RZY3"/>
<comment type="caution">
    <text evidence="10">The sequence shown here is derived from an EMBL/GenBank/DDBJ whole genome shotgun (WGS) entry which is preliminary data.</text>
</comment>
<dbReference type="PANTHER" id="PTHR40626:SF18">
    <property type="entry name" value="NICOTINATE CATABOLISM CLUSTER-SPECIFIC TRANSCRIPTION FACTOR"/>
    <property type="match status" value="1"/>
</dbReference>
<name>A0A3D8RZY3_9HELO</name>
<keyword evidence="3" id="KW-0677">Repeat</keyword>
<evidence type="ECO:0000256" key="1">
    <source>
        <dbReference type="ARBA" id="ARBA00004123"/>
    </source>
</evidence>
<dbReference type="InterPro" id="IPR007219">
    <property type="entry name" value="XnlR_reg_dom"/>
</dbReference>
<dbReference type="Gene3D" id="3.30.160.60">
    <property type="entry name" value="Classic Zinc Finger"/>
    <property type="match status" value="1"/>
</dbReference>
<dbReference type="GO" id="GO:0000978">
    <property type="term" value="F:RNA polymerase II cis-regulatory region sequence-specific DNA binding"/>
    <property type="evidence" value="ECO:0007669"/>
    <property type="project" value="InterPro"/>
</dbReference>
<keyword evidence="6" id="KW-0539">Nucleus</keyword>
<feature type="compositionally biased region" description="Low complexity" evidence="8">
    <location>
        <begin position="320"/>
        <end position="332"/>
    </location>
</feature>
<dbReference type="OrthoDB" id="1405595at2759"/>
<feature type="domain" description="C2H2-type" evidence="9">
    <location>
        <begin position="4"/>
        <end position="33"/>
    </location>
</feature>
<evidence type="ECO:0000313" key="10">
    <source>
        <dbReference type="EMBL" id="RDW79420.1"/>
    </source>
</evidence>
<dbReference type="GO" id="GO:0008270">
    <property type="term" value="F:zinc ion binding"/>
    <property type="evidence" value="ECO:0007669"/>
    <property type="project" value="UniProtKB-KW"/>
</dbReference>